<feature type="region of interest" description="Disordered" evidence="1">
    <location>
        <begin position="183"/>
        <end position="235"/>
    </location>
</feature>
<dbReference type="GO" id="GO:0051493">
    <property type="term" value="P:regulation of cytoskeleton organization"/>
    <property type="evidence" value="ECO:0007669"/>
    <property type="project" value="TreeGrafter"/>
</dbReference>
<dbReference type="PROSITE" id="PS50021">
    <property type="entry name" value="CH"/>
    <property type="match status" value="1"/>
</dbReference>
<evidence type="ECO:0000259" key="2">
    <source>
        <dbReference type="PROSITE" id="PS50021"/>
    </source>
</evidence>
<dbReference type="FunFam" id="1.10.418.10:FF:000059">
    <property type="entry name" value="RIKEN cDNA 6430531B16 gene"/>
    <property type="match status" value="1"/>
</dbReference>
<feature type="region of interest" description="Disordered" evidence="1">
    <location>
        <begin position="39"/>
        <end position="63"/>
    </location>
</feature>
<proteinExistence type="predicted"/>
<protein>
    <submittedName>
        <fullName evidence="4">Calponin-homology (CH) domain-containing protein</fullName>
    </submittedName>
</protein>
<dbReference type="InterPro" id="IPR036872">
    <property type="entry name" value="CH_dom_sf"/>
</dbReference>
<evidence type="ECO:0000256" key="1">
    <source>
        <dbReference type="SAM" id="MobiDB-lite"/>
    </source>
</evidence>
<dbReference type="AlphaFoldDB" id="A0A1I8GCD9"/>
<reference evidence="4" key="1">
    <citation type="submission" date="2016-11" db="UniProtKB">
        <authorList>
            <consortium name="WormBaseParasite"/>
        </authorList>
    </citation>
    <scope>IDENTIFICATION</scope>
</reference>
<evidence type="ECO:0000313" key="3">
    <source>
        <dbReference type="Proteomes" id="UP000095280"/>
    </source>
</evidence>
<name>A0A1I8GCD9_9PLAT</name>
<dbReference type="InterPro" id="IPR001715">
    <property type="entry name" value="CH_dom"/>
</dbReference>
<dbReference type="InterPro" id="IPR010441">
    <property type="entry name" value="CH_2"/>
</dbReference>
<dbReference type="Gene3D" id="1.10.418.10">
    <property type="entry name" value="Calponin-like domain"/>
    <property type="match status" value="1"/>
</dbReference>
<feature type="compositionally biased region" description="Low complexity" evidence="1">
    <location>
        <begin position="580"/>
        <end position="593"/>
    </location>
</feature>
<dbReference type="GO" id="GO:0008017">
    <property type="term" value="F:microtubule binding"/>
    <property type="evidence" value="ECO:0007669"/>
    <property type="project" value="TreeGrafter"/>
</dbReference>
<organism evidence="3 4">
    <name type="scientific">Macrostomum lignano</name>
    <dbReference type="NCBI Taxonomy" id="282301"/>
    <lineage>
        <taxon>Eukaryota</taxon>
        <taxon>Metazoa</taxon>
        <taxon>Spiralia</taxon>
        <taxon>Lophotrochozoa</taxon>
        <taxon>Platyhelminthes</taxon>
        <taxon>Rhabditophora</taxon>
        <taxon>Macrostomorpha</taxon>
        <taxon>Macrostomida</taxon>
        <taxon>Macrostomidae</taxon>
        <taxon>Macrostomum</taxon>
    </lineage>
</organism>
<feature type="region of interest" description="Disordered" evidence="1">
    <location>
        <begin position="580"/>
        <end position="600"/>
    </location>
</feature>
<sequence length="1007" mass="110041">LPSLAPPDGLIGVVGDCGAFGLLGFVAALPRQALPAEAHEAGRADGAQNHQGGRDQSCGADSSGMAEIDDEVLQDLYAWIDQIPLSRPKKNIARDFSDGVLMAEVVKHYFPRLVDLHNFNPCNNTEQKKKNWMLLNWKTFKKLNFELSNDVIDSIINAKAGTIERVLLLLRTKMDRSLYEEKAAHASDAPEADQASLRHGGAGVSKMSPSRSPKAAGYGRPTQQPPPRKSESLQNIGQSDYVTRLAYEEKVQECLAKDETVEILQAKIRRLEHLLHLKDVRIDDLQSRLEELRPTGQPQVQETKKVAVPRANGQMCNRQLSRSYCAAHLKFDIANSNHMDSNSSMRFFVLPSRIFCSVLNLDRPSRTLVSCSLSIGCTFSSRLQIAADRGKRKSGMLRTLLTTANPHSLPGVVQLIAHLFQLGLDALLLGVLAADVLPVHRRLAIAETVEAPSSSPATSSSISSRWAAWTALAEAAGAEALAEAAEAAAAAAELAAAACVDSSCMRPVVSSRSLRTVSSSERMVVSSSVACWASSSLAATMAWTFSFSSTSRARSSALICTCDSSCCRISSARSLAASISSPRAAGPPARADGFPPPRGPPARRLAKNGEQNLRWVEGRVEQLPAYLSPAEPAYQLFGPSLHSGTPSPVSAACDRTTDLSQVHNKAERNHYEFANVRNAGRQCCAHFSNCLLARSSLAWAFICCTSMVSGFRRRMYSSWLPMHSARMRLLMRRRDAKNTKSCRRGLPHLSQTFSYFAIATYRRSPVVGLDDELLVVEGDVADLRPGEANLGRQLVVLGVDVQPESVDAKEQFTPYISRSCATFRYSSMASSFMRPRISLYQFTIFSSQSPLVRLCFSSTCTGMGKVFSRLRKPATYLAGGAGEQHGSLRRAEDVAIKDGLLDLQIEHALGDILDQFFAGVLWIKLDAKLEHHLSLLGQVLLHDLLVEFQPGGKAFGVDVPQAEVPDLSEADSLHDLVEHRRCTFILNFGLDVDRTFHLNTVQSFSHN</sequence>
<dbReference type="PANTHER" id="PTHR12509">
    <property type="entry name" value="SPERMATOGENESIS-ASSOCIATED 4-RELATED"/>
    <property type="match status" value="1"/>
</dbReference>
<dbReference type="PANTHER" id="PTHR12509:SF9">
    <property type="entry name" value="SPERM FLAGELLAR PROTEIN 1 ISOFORM X1"/>
    <property type="match status" value="1"/>
</dbReference>
<dbReference type="Proteomes" id="UP000095280">
    <property type="component" value="Unplaced"/>
</dbReference>
<dbReference type="GO" id="GO:0005930">
    <property type="term" value="C:axoneme"/>
    <property type="evidence" value="ECO:0007669"/>
    <property type="project" value="TreeGrafter"/>
</dbReference>
<evidence type="ECO:0000313" key="4">
    <source>
        <dbReference type="WBParaSite" id="maker-uti_cns_0001541-snap-gene-0.3-mRNA-1"/>
    </source>
</evidence>
<dbReference type="WBParaSite" id="maker-uti_cns_0001541-snap-gene-0.3-mRNA-1">
    <property type="protein sequence ID" value="maker-uti_cns_0001541-snap-gene-0.3-mRNA-1"/>
    <property type="gene ID" value="maker-uti_cns_0001541-snap-gene-0.3"/>
</dbReference>
<dbReference type="Pfam" id="PF06294">
    <property type="entry name" value="CH_2"/>
    <property type="match status" value="1"/>
</dbReference>
<keyword evidence="3" id="KW-1185">Reference proteome</keyword>
<accession>A0A1I8GCD9</accession>
<dbReference type="SUPFAM" id="SSF47576">
    <property type="entry name" value="Calponin-homology domain, CH-domain"/>
    <property type="match status" value="1"/>
</dbReference>
<dbReference type="InterPro" id="IPR052111">
    <property type="entry name" value="Spermatogenesis_Ciliary_MAP"/>
</dbReference>
<feature type="domain" description="Calponin-homology (CH)" evidence="2">
    <location>
        <begin position="70"/>
        <end position="175"/>
    </location>
</feature>